<proteinExistence type="predicted"/>
<comment type="caution">
    <text evidence="1">The sequence shown here is derived from an EMBL/GenBank/DDBJ whole genome shotgun (WGS) entry which is preliminary data.</text>
</comment>
<accession>A0ACC1PA05</accession>
<dbReference type="Proteomes" id="UP001143856">
    <property type="component" value="Unassembled WGS sequence"/>
</dbReference>
<keyword evidence="2" id="KW-1185">Reference proteome</keyword>
<dbReference type="EMBL" id="JAPDGR010000617">
    <property type="protein sequence ID" value="KAJ2988688.1"/>
    <property type="molecule type" value="Genomic_DNA"/>
</dbReference>
<evidence type="ECO:0000313" key="2">
    <source>
        <dbReference type="Proteomes" id="UP001143856"/>
    </source>
</evidence>
<organism evidence="1 2">
    <name type="scientific">Xylaria curta</name>
    <dbReference type="NCBI Taxonomy" id="42375"/>
    <lineage>
        <taxon>Eukaryota</taxon>
        <taxon>Fungi</taxon>
        <taxon>Dikarya</taxon>
        <taxon>Ascomycota</taxon>
        <taxon>Pezizomycotina</taxon>
        <taxon>Sordariomycetes</taxon>
        <taxon>Xylariomycetidae</taxon>
        <taxon>Xylariales</taxon>
        <taxon>Xylariaceae</taxon>
        <taxon>Xylaria</taxon>
    </lineage>
</organism>
<gene>
    <name evidence="1" type="ORF">NUW58_g3845</name>
</gene>
<name>A0ACC1PA05_9PEZI</name>
<reference evidence="1" key="1">
    <citation type="submission" date="2022-10" db="EMBL/GenBank/DDBJ databases">
        <title>Genome Sequence of Xylaria curta.</title>
        <authorList>
            <person name="Buettner E."/>
        </authorList>
    </citation>
    <scope>NUCLEOTIDE SEQUENCE</scope>
    <source>
        <strain evidence="1">Babe10</strain>
    </source>
</reference>
<evidence type="ECO:0000313" key="1">
    <source>
        <dbReference type="EMBL" id="KAJ2988688.1"/>
    </source>
</evidence>
<sequence length="3079" mass="349516">MLPSSISSLDLLGSILDHLVLPPDIPGAQDPNIEVISQTVLTRLIHAVDTALDLADDVPWREAYQSLRSSLQACLELNRDHLERGSLFKHLKALDQGMVLILYLNEQNAGLLIRREDNDGDERVVFESFEASAVSHEVLAAGHAMQWDFPGRSASIKLDDFAEEAFQESLAVFLEQASMESLYCLQASTRKAGVSVGEIRDTTDPALITQMLMSLLEAIGSHYQAPVLRKRIRDDVNLTNTNIPWRRLPFWLILRVAAQRHLCFALGAQQGQVAYKFLIAILLAELLDDSAMALSPHKVVCLRTKLARRMVKLETTPEKIKLCGDVMHERWFNAASAVVRTSIEQANQKVEAVWNSFKRDTTRRILPLPHRAPSDSLKLTLPNSGAYLDNILSTRLLQTSAMGPITLPNPLDHSIQRSQAFTDSAFKLAALEQRIEQDAGRLSNGEQKHTDRCLELKREIQKVFDSVGSLYNSNPEQSSAMVLAIFTLWVELDQSAVAASALLADHAPVFHPELLDALQLPTKSGMERLQKIQMYLANRHAKSKYDNILEIHSRDPIALRCIADSQILQSLERRIQKDCDHAREKKKKEHTRSCNEYDEHTEGIAENRCRCTWEGTQRIVRGCARCWHRRVRQRMEIKIQEEFLPRKKSARDTIVFELGMDDWFSAYRDATWHILSELAHPHRPKSAKPEVHLQDCEPLEVYMNTHVGRLSLASKIKCFENTHYKFSQGRAPLSRVILPFAADFRLYDSKLGVWVEDLARPPTLEHLCGIQIPASLLSVLPKKLHPPTVVDGPSSYEIQANQAVAPKDVSVQAFSAYQKLLAGKRRRWPNLLVEMTSSNINLSDENTMRIICQLASQAGPRLPDETLRAVHEVFKYSVFTTRLATILENMLESIRTNWREYNIMQIVITLTIRLFRLSGNSTGITVLNTARKYLLGWISELQKEFRKAKDSIEAQRYANYGLHAALLCRETFATYIDTERRLSAEDLSAWIQASIAVQENTLHDLSKLSELQRNLLLRDAKMAYYLQDHIKSGMQANRSLVGAKILHDWLNPYVEAEGAHPSWAFLPGPHSRWIVATTPGPFPERIHFNYIEGHLLVNGKPRSKLPLEIADDPAVKHIFGDQHLLTYPSRYPGMSHMLARREHGHSIYFGLRDGNAVIRATGFGSKSGVEETWEFVPQGKLGSPDSFDLPAELIQNCGHWLNINTRCLEIRRALPNMPTFWITRVQDWVLDVPERRAYRGGNRSQLVDPESKTFAQIADIFSDFEKPDKLTVFQPRSLSGSLTVELKHLDLHFEVNLNRLLYCQQLRAEIDPDQDAGTWYGLRSKIVMRDIYTQSRSIIVPLGKILDVHRNGPHVDVRVQGDSDYARFKIDCTLGRLSCGPEPRLIYTKALYHAITSFCLPDTLTGRTGSSEAFTILQSGIAQPWTSVTRNGNGIFEEFGKLVPRRVYYPPEVKRLQRVIWNPKLTPSIQCDGYKPLVEAIKIKSNNLEAFMTGSNFELVETSHLCCRGRAQRKIYDPLLDVENSQEISEAIYKPRDRESGAKAGRVYQIGRVILSRCSRFHMGRTLRKILEPFKIIGGFSAPDTQQSASPLISQIEAPINENWGELVDFCRHGASKANVLFRLGLLAFNSNADMDSIHALAAFCLVDGIRNLDPPQHQCFTNFPSCEAPSIDLLEELMRPAYPKFQPTKNKGGKKLLFDSNNRIEIEHQRVCRNEGIELARRMQRNWPTPAYEITVDMLEPVCDESENKSPKLLIDVSLMWDNVKEEWQRRRANMELSNYITQVDKILASLGCAPDTATPEPWRTTKLDFMSINSSFSYWSIVREWTAKRGPVFEAIECGLNDAIEKQAQHPSDSYSATEQQTELVELDRILQEFQQDGNDLRKQYAEDLCQSLAALRTPAHQPRTGALASGPGLEIVNAALKYAQDCMIAIWNAINTAFAVHDNRVPWLKLGAIRPISTKIELLTLLRSTTSLPFGPDMKGAIVSYGIAITNTQRLLRIQYAICRSNDQALRDELRHVGHENWEPVRIPDWLLLEIDSNIIIRAEQVTVAEAIIDSKLGNRVLQLRKTSCIIPMVEAVLANGENLSRVIVPKSLIMQTAQTIQSRLGGLVGREVIHVPYSRRTSTEQQTLSLYVDIHRETRRRHGIMLTCAEHLLSYKLLGWQKFIDSKKSTADYMIRFQKWLDTHCRDVLDECDFTLSIKTQLNYPSGPEMPVDFHPYRWQIVEELLGLVPGHLRELWKNHPRGIQVISRRERHYFPAVQFLRTEAEDALHDLIIHDVCLGRLTFLRPAHPAFRQKWSAIRKVLHASRISDELLGKVANCFSNPSIAVNVLLLVRGLLLHRVIVSCLGKRWNVQYGLHPDRDPIAVPYEAKGKPSEQAEYGHPDVAITFTCLSFYYAGLTQTQLARGVQHVLQSNDPAAQYEWWTSTCTELPASLRNWHVLNVDDKGQMEKLWSFLSLNRVVINHFLNHFVFPVHARQFEVKLQACSWDIPIFSAKGTQKAQTTGFSGTNDNRFMLPLTISQRDLPQLQHTSAEVLSCLLQERNRDFHVIADSWVSVLIDVGAYISEMDNKEVAQAWLEVNPDAKATVYFGNDNRAWVHYKSKAKEDVPLLATPFAEDLSGCNVFLDEGHTRGVDLRLPALAKGAVTLALKLTKDHVVQAAMRLRQLQTTQSIVFYGPPEVDRSIRDFCHIRPHEQVNSSHVTSWLLEQTCRFVEDLQGLYVAQGIDFCRRMDTVWHCKKFMENDPERQKLLRVLKQPERKTLRELYGPVSETSSISSGNDFASSQLRSFANKLVLVSTDQQGKIQASALEEVEQEREVEVQVEQVQQVEKRVTYTALEFPGLHLDLLRFAKSGTLEPLNAKDPGFEHAFAFVGRTTVGKRFGVHETSSRLFISKEFVNTVKVARDSREGNNFLRPVEWIAWSPKTQTILVIIPEEVEQLMKVLHIAGSKSCVHLIAYAAPVTRAMLHFNKLEFYSLPEIQEGQTIPERLRIELGILAGRLYVDQSEWEGVASYVKGPETGATEDADRIATDPAAFLLEWLTIRRKTIDVLHTPMGYICTGREMENDGPSEEVDDA</sequence>
<protein>
    <submittedName>
        <fullName evidence="1">Uncharacterized protein</fullName>
    </submittedName>
</protein>